<feature type="region of interest" description="Disordered" evidence="1">
    <location>
        <begin position="159"/>
        <end position="186"/>
    </location>
</feature>
<evidence type="ECO:0000256" key="1">
    <source>
        <dbReference type="SAM" id="MobiDB-lite"/>
    </source>
</evidence>
<protein>
    <recommendedName>
        <fullName evidence="4">DUF177 domain-containing protein</fullName>
    </recommendedName>
</protein>
<dbReference type="Pfam" id="PF02620">
    <property type="entry name" value="YceD"/>
    <property type="match status" value="1"/>
</dbReference>
<evidence type="ECO:0000313" key="2">
    <source>
        <dbReference type="EMBL" id="KRL60914.1"/>
    </source>
</evidence>
<gene>
    <name evidence="2" type="ORF">FC69_GL001096</name>
</gene>
<comment type="caution">
    <text evidence="2">The sequence shown here is derived from an EMBL/GenBank/DDBJ whole genome shotgun (WGS) entry which is preliminary data.</text>
</comment>
<name>A0A0R1S2J4_9LACO</name>
<evidence type="ECO:0008006" key="4">
    <source>
        <dbReference type="Google" id="ProtNLM"/>
    </source>
</evidence>
<dbReference type="eggNOG" id="COG1399">
    <property type="taxonomic scope" value="Bacteria"/>
</dbReference>
<dbReference type="RefSeq" id="WP_025083912.1">
    <property type="nucleotide sequence ID" value="NZ_AZEX01000031.1"/>
</dbReference>
<dbReference type="EMBL" id="AZEX01000031">
    <property type="protein sequence ID" value="KRL60914.1"/>
    <property type="molecule type" value="Genomic_DNA"/>
</dbReference>
<feature type="compositionally biased region" description="Basic and acidic residues" evidence="1">
    <location>
        <begin position="172"/>
        <end position="186"/>
    </location>
</feature>
<dbReference type="AlphaFoldDB" id="A0A0R1S2J4"/>
<organism evidence="2 3">
    <name type="scientific">Latilactobacillus fuchuensis DSM 14340 = JCM 11249</name>
    <dbReference type="NCBI Taxonomy" id="1423747"/>
    <lineage>
        <taxon>Bacteria</taxon>
        <taxon>Bacillati</taxon>
        <taxon>Bacillota</taxon>
        <taxon>Bacilli</taxon>
        <taxon>Lactobacillales</taxon>
        <taxon>Lactobacillaceae</taxon>
        <taxon>Latilactobacillus</taxon>
    </lineage>
</organism>
<accession>A0A0R1S2J4</accession>
<proteinExistence type="predicted"/>
<sequence length="186" mass="21141">MLQWSVQALQKHRDRPLPFEEVLALKGNLQEREPDIIDVSEFKVDGQLTVDQRAIIAVVHVVGQLTVPSTRSLLPVELPLDFKFSEIYVDPEDEDLDRFTDADMLFPLEGETLTLQNAIEDHILLHIPSHILTTEEEQENVMPAGEAWAVISEEEFAQKQAEEEYAPNPELAKLKEMLDAKNDDAN</sequence>
<dbReference type="InterPro" id="IPR003772">
    <property type="entry name" value="YceD"/>
</dbReference>
<dbReference type="STRING" id="1423747.FC69_GL001096"/>
<dbReference type="Proteomes" id="UP000051264">
    <property type="component" value="Unassembled WGS sequence"/>
</dbReference>
<evidence type="ECO:0000313" key="3">
    <source>
        <dbReference type="Proteomes" id="UP000051264"/>
    </source>
</evidence>
<dbReference type="OrthoDB" id="9790372at2"/>
<reference evidence="2 3" key="1">
    <citation type="journal article" date="2015" name="Genome Announc.">
        <title>Expanding the biotechnology potential of lactobacilli through comparative genomics of 213 strains and associated genera.</title>
        <authorList>
            <person name="Sun Z."/>
            <person name="Harris H.M."/>
            <person name="McCann A."/>
            <person name="Guo C."/>
            <person name="Argimon S."/>
            <person name="Zhang W."/>
            <person name="Yang X."/>
            <person name="Jeffery I.B."/>
            <person name="Cooney J.C."/>
            <person name="Kagawa T.F."/>
            <person name="Liu W."/>
            <person name="Song Y."/>
            <person name="Salvetti E."/>
            <person name="Wrobel A."/>
            <person name="Rasinkangas P."/>
            <person name="Parkhill J."/>
            <person name="Rea M.C."/>
            <person name="O'Sullivan O."/>
            <person name="Ritari J."/>
            <person name="Douillard F.P."/>
            <person name="Paul Ross R."/>
            <person name="Yang R."/>
            <person name="Briner A.E."/>
            <person name="Felis G.E."/>
            <person name="de Vos W.M."/>
            <person name="Barrangou R."/>
            <person name="Klaenhammer T.R."/>
            <person name="Caufield P.W."/>
            <person name="Cui Y."/>
            <person name="Zhang H."/>
            <person name="O'Toole P.W."/>
        </authorList>
    </citation>
    <scope>NUCLEOTIDE SEQUENCE [LARGE SCALE GENOMIC DNA]</scope>
    <source>
        <strain evidence="2 3">DSM 14340</strain>
    </source>
</reference>
<dbReference type="PATRIC" id="fig|1423747.3.peg.1120"/>